<reference evidence="1" key="2">
    <citation type="submission" date="2025-09" db="UniProtKB">
        <authorList>
            <consortium name="EnsemblPlants"/>
        </authorList>
    </citation>
    <scope>IDENTIFICATION</scope>
</reference>
<dbReference type="Proteomes" id="UP001732700">
    <property type="component" value="Chromosome 2A"/>
</dbReference>
<evidence type="ECO:0000313" key="1">
    <source>
        <dbReference type="EnsemblPlants" id="AVESA.00010b.r2.2AG0197970.1.CDS"/>
    </source>
</evidence>
<name>A0ACD5U880_AVESA</name>
<protein>
    <submittedName>
        <fullName evidence="1">Uncharacterized protein</fullName>
    </submittedName>
</protein>
<reference evidence="1" key="1">
    <citation type="submission" date="2021-05" db="EMBL/GenBank/DDBJ databases">
        <authorList>
            <person name="Scholz U."/>
            <person name="Mascher M."/>
            <person name="Fiebig A."/>
        </authorList>
    </citation>
    <scope>NUCLEOTIDE SEQUENCE [LARGE SCALE GENOMIC DNA]</scope>
</reference>
<accession>A0ACD5U880</accession>
<evidence type="ECO:0000313" key="2">
    <source>
        <dbReference type="Proteomes" id="UP001732700"/>
    </source>
</evidence>
<organism evidence="1 2">
    <name type="scientific">Avena sativa</name>
    <name type="common">Oat</name>
    <dbReference type="NCBI Taxonomy" id="4498"/>
    <lineage>
        <taxon>Eukaryota</taxon>
        <taxon>Viridiplantae</taxon>
        <taxon>Streptophyta</taxon>
        <taxon>Embryophyta</taxon>
        <taxon>Tracheophyta</taxon>
        <taxon>Spermatophyta</taxon>
        <taxon>Magnoliopsida</taxon>
        <taxon>Liliopsida</taxon>
        <taxon>Poales</taxon>
        <taxon>Poaceae</taxon>
        <taxon>BOP clade</taxon>
        <taxon>Pooideae</taxon>
        <taxon>Poodae</taxon>
        <taxon>Poeae</taxon>
        <taxon>Poeae Chloroplast Group 1 (Aveneae type)</taxon>
        <taxon>Aveninae</taxon>
        <taxon>Avena</taxon>
    </lineage>
</organism>
<dbReference type="EnsemblPlants" id="AVESA.00010b.r2.2AG0197970.1">
    <property type="protein sequence ID" value="AVESA.00010b.r2.2AG0197970.1.CDS"/>
    <property type="gene ID" value="AVESA.00010b.r2.2AG0197970"/>
</dbReference>
<proteinExistence type="predicted"/>
<keyword evidence="2" id="KW-1185">Reference proteome</keyword>
<sequence length="193" mass="21238">MDGLVSSSSFNSVLSCSEAEAQPEESSWTGYFVDFMMSEEEKKRQEASYCTYDQDEDEEEGSMISDAASLAPAALPDRYRGLKKLKKKVFKALDHDDSLEDTASSPVNSPKVSALSQLEFSPKRRCNVSDLANKGVGIGYDHGREGMDSEDSDGMMEGVRFLDHNHKGITPCAELKDKGLCLVPLSMLLNYQG</sequence>